<protein>
    <submittedName>
        <fullName evidence="1">Uncharacterized protein</fullName>
    </submittedName>
</protein>
<evidence type="ECO:0000313" key="2">
    <source>
        <dbReference type="Proteomes" id="UP000195089"/>
    </source>
</evidence>
<gene>
    <name evidence="1" type="ORF">BK742_32375</name>
</gene>
<accession>A0A243AWK2</accession>
<comment type="caution">
    <text evidence="1">The sequence shown here is derived from an EMBL/GenBank/DDBJ whole genome shotgun (WGS) entry which is preliminary data.</text>
</comment>
<sequence>MNETTQKFYERIQEEMNLKDIKEAQKVYRFYSALKGMTKIVSEEELQKLIRMALNGEALISEDRRFKG</sequence>
<dbReference type="EMBL" id="NFDL01000131">
    <property type="protein sequence ID" value="OTY32723.1"/>
    <property type="molecule type" value="Genomic_DNA"/>
</dbReference>
<dbReference type="Proteomes" id="UP000195089">
    <property type="component" value="Unassembled WGS sequence"/>
</dbReference>
<proteinExistence type="predicted"/>
<dbReference type="RefSeq" id="WP_088120978.1">
    <property type="nucleotide sequence ID" value="NZ_NFDL01000131.1"/>
</dbReference>
<reference evidence="1 2" key="1">
    <citation type="submission" date="2016-10" db="EMBL/GenBank/DDBJ databases">
        <title>Comparative genomics of Bacillus thuringiensis reveals a path to pathogens against multiple invertebrate hosts.</title>
        <authorList>
            <person name="Zheng J."/>
            <person name="Gao Q."/>
            <person name="Liu H."/>
            <person name="Peng D."/>
            <person name="Ruan L."/>
            <person name="Sun M."/>
        </authorList>
    </citation>
    <scope>NUCLEOTIDE SEQUENCE [LARGE SCALE GENOMIC DNA]</scope>
    <source>
        <strain evidence="1">BGSC 4BX1</strain>
    </source>
</reference>
<evidence type="ECO:0000313" key="1">
    <source>
        <dbReference type="EMBL" id="OTY32723.1"/>
    </source>
</evidence>
<dbReference type="AlphaFoldDB" id="A0A243AWK2"/>
<name>A0A243AWK2_BACTU</name>
<organism evidence="1 2">
    <name type="scientific">Bacillus thuringiensis serovar pingluonsis</name>
    <dbReference type="NCBI Taxonomy" id="180881"/>
    <lineage>
        <taxon>Bacteria</taxon>
        <taxon>Bacillati</taxon>
        <taxon>Bacillota</taxon>
        <taxon>Bacilli</taxon>
        <taxon>Bacillales</taxon>
        <taxon>Bacillaceae</taxon>
        <taxon>Bacillus</taxon>
        <taxon>Bacillus cereus group</taxon>
    </lineage>
</organism>